<reference evidence="1" key="2">
    <citation type="submission" date="2020-06" db="EMBL/GenBank/DDBJ databases">
        <title>Helianthus annuus Genome sequencing and assembly Release 2.</title>
        <authorList>
            <person name="Gouzy J."/>
            <person name="Langlade N."/>
            <person name="Munos S."/>
        </authorList>
    </citation>
    <scope>NUCLEOTIDE SEQUENCE</scope>
    <source>
        <tissue evidence="1">Leaves</tissue>
    </source>
</reference>
<evidence type="ECO:0000313" key="1">
    <source>
        <dbReference type="EMBL" id="KAF5795278.1"/>
    </source>
</evidence>
<dbReference type="Proteomes" id="UP000215914">
    <property type="component" value="Unassembled WGS sequence"/>
</dbReference>
<evidence type="ECO:0000313" key="2">
    <source>
        <dbReference type="Proteomes" id="UP000215914"/>
    </source>
</evidence>
<sequence>MYIPVLDHDHDHDLCWGRDLYLYLVRFDNWPHSLQGMGLHRQVVIDDFVVGACCFAPRPEDMISIQNI</sequence>
<comment type="caution">
    <text evidence="1">The sequence shown here is derived from an EMBL/GenBank/DDBJ whole genome shotgun (WGS) entry which is preliminary data.</text>
</comment>
<dbReference type="EMBL" id="MNCJ02000323">
    <property type="protein sequence ID" value="KAF5795278.1"/>
    <property type="molecule type" value="Genomic_DNA"/>
</dbReference>
<reference evidence="1" key="1">
    <citation type="journal article" date="2017" name="Nature">
        <title>The sunflower genome provides insights into oil metabolism, flowering and Asterid evolution.</title>
        <authorList>
            <person name="Badouin H."/>
            <person name="Gouzy J."/>
            <person name="Grassa C.J."/>
            <person name="Murat F."/>
            <person name="Staton S.E."/>
            <person name="Cottret L."/>
            <person name="Lelandais-Briere C."/>
            <person name="Owens G.L."/>
            <person name="Carrere S."/>
            <person name="Mayjonade B."/>
            <person name="Legrand L."/>
            <person name="Gill N."/>
            <person name="Kane N.C."/>
            <person name="Bowers J.E."/>
            <person name="Hubner S."/>
            <person name="Bellec A."/>
            <person name="Berard A."/>
            <person name="Berges H."/>
            <person name="Blanchet N."/>
            <person name="Boniface M.C."/>
            <person name="Brunel D."/>
            <person name="Catrice O."/>
            <person name="Chaidir N."/>
            <person name="Claudel C."/>
            <person name="Donnadieu C."/>
            <person name="Faraut T."/>
            <person name="Fievet G."/>
            <person name="Helmstetter N."/>
            <person name="King M."/>
            <person name="Knapp S.J."/>
            <person name="Lai Z."/>
            <person name="Le Paslier M.C."/>
            <person name="Lippi Y."/>
            <person name="Lorenzon L."/>
            <person name="Mandel J.R."/>
            <person name="Marage G."/>
            <person name="Marchand G."/>
            <person name="Marquand E."/>
            <person name="Bret-Mestries E."/>
            <person name="Morien E."/>
            <person name="Nambeesan S."/>
            <person name="Nguyen T."/>
            <person name="Pegot-Espagnet P."/>
            <person name="Pouilly N."/>
            <person name="Raftis F."/>
            <person name="Sallet E."/>
            <person name="Schiex T."/>
            <person name="Thomas J."/>
            <person name="Vandecasteele C."/>
            <person name="Vares D."/>
            <person name="Vear F."/>
            <person name="Vautrin S."/>
            <person name="Crespi M."/>
            <person name="Mangin B."/>
            <person name="Burke J.M."/>
            <person name="Salse J."/>
            <person name="Munos S."/>
            <person name="Vincourt P."/>
            <person name="Rieseberg L.H."/>
            <person name="Langlade N.B."/>
        </authorList>
    </citation>
    <scope>NUCLEOTIDE SEQUENCE</scope>
    <source>
        <tissue evidence="1">Leaves</tissue>
    </source>
</reference>
<dbReference type="Gramene" id="mRNA:HanXRQr2_Chr08g0337761">
    <property type="protein sequence ID" value="CDS:HanXRQr2_Chr08g0337761.1"/>
    <property type="gene ID" value="HanXRQr2_Chr08g0337761"/>
</dbReference>
<accession>A0A9K3ND99</accession>
<proteinExistence type="predicted"/>
<keyword evidence="2" id="KW-1185">Reference proteome</keyword>
<organism evidence="1 2">
    <name type="scientific">Helianthus annuus</name>
    <name type="common">Common sunflower</name>
    <dbReference type="NCBI Taxonomy" id="4232"/>
    <lineage>
        <taxon>Eukaryota</taxon>
        <taxon>Viridiplantae</taxon>
        <taxon>Streptophyta</taxon>
        <taxon>Embryophyta</taxon>
        <taxon>Tracheophyta</taxon>
        <taxon>Spermatophyta</taxon>
        <taxon>Magnoliopsida</taxon>
        <taxon>eudicotyledons</taxon>
        <taxon>Gunneridae</taxon>
        <taxon>Pentapetalae</taxon>
        <taxon>asterids</taxon>
        <taxon>campanulids</taxon>
        <taxon>Asterales</taxon>
        <taxon>Asteraceae</taxon>
        <taxon>Asteroideae</taxon>
        <taxon>Heliantheae alliance</taxon>
        <taxon>Heliantheae</taxon>
        <taxon>Helianthus</taxon>
    </lineage>
</organism>
<name>A0A9K3ND99_HELAN</name>
<dbReference type="AlphaFoldDB" id="A0A9K3ND99"/>
<protein>
    <submittedName>
        <fullName evidence="1">Uncharacterized protein</fullName>
    </submittedName>
</protein>
<gene>
    <name evidence="1" type="ORF">HanXRQr2_Chr08g0337761</name>
</gene>